<accession>A0A6M3LGT8</accession>
<organism evidence="1">
    <name type="scientific">viral metagenome</name>
    <dbReference type="NCBI Taxonomy" id="1070528"/>
    <lineage>
        <taxon>unclassified sequences</taxon>
        <taxon>metagenomes</taxon>
        <taxon>organismal metagenomes</taxon>
    </lineage>
</organism>
<gene>
    <name evidence="1" type="ORF">MM415B04006_0005</name>
</gene>
<dbReference type="AlphaFoldDB" id="A0A6M3LGT8"/>
<reference evidence="1" key="1">
    <citation type="submission" date="2020-03" db="EMBL/GenBank/DDBJ databases">
        <title>The deep terrestrial virosphere.</title>
        <authorList>
            <person name="Holmfeldt K."/>
            <person name="Nilsson E."/>
            <person name="Simone D."/>
            <person name="Lopez-Fernandez M."/>
            <person name="Wu X."/>
            <person name="de Brujin I."/>
            <person name="Lundin D."/>
            <person name="Andersson A."/>
            <person name="Bertilsson S."/>
            <person name="Dopson M."/>
        </authorList>
    </citation>
    <scope>NUCLEOTIDE SEQUENCE</scope>
    <source>
        <strain evidence="1">MM415B04006</strain>
    </source>
</reference>
<protein>
    <submittedName>
        <fullName evidence="1">Uncharacterized protein</fullName>
    </submittedName>
</protein>
<name>A0A6M3LGT8_9ZZZZ</name>
<dbReference type="EMBL" id="MT143201">
    <property type="protein sequence ID" value="QJA94070.1"/>
    <property type="molecule type" value="Genomic_DNA"/>
</dbReference>
<proteinExistence type="predicted"/>
<sequence>MRKKIVKEYGHKLEYGRDGKPTGRTISYIRDRTSKKIIDTIIHTHFLPSGTRRV</sequence>
<evidence type="ECO:0000313" key="1">
    <source>
        <dbReference type="EMBL" id="QJA94070.1"/>
    </source>
</evidence>